<dbReference type="EMBL" id="SSMQ01000007">
    <property type="protein sequence ID" value="TKD10201.1"/>
    <property type="molecule type" value="Genomic_DNA"/>
</dbReference>
<evidence type="ECO:0000259" key="2">
    <source>
        <dbReference type="PROSITE" id="PS51168"/>
    </source>
</evidence>
<evidence type="ECO:0000313" key="4">
    <source>
        <dbReference type="Proteomes" id="UP000309215"/>
    </source>
</evidence>
<dbReference type="Proteomes" id="UP000309215">
    <property type="component" value="Unassembled WGS sequence"/>
</dbReference>
<gene>
    <name evidence="3" type="ORF">E8A74_09305</name>
</gene>
<dbReference type="InterPro" id="IPR002701">
    <property type="entry name" value="CM_II_prokaryot"/>
</dbReference>
<dbReference type="InterPro" id="IPR036979">
    <property type="entry name" value="CM_dom_sf"/>
</dbReference>
<dbReference type="AlphaFoldDB" id="A0A4U1JHM0"/>
<proteinExistence type="predicted"/>
<keyword evidence="4" id="KW-1185">Reference proteome</keyword>
<dbReference type="SUPFAM" id="SSF48600">
    <property type="entry name" value="Chorismate mutase II"/>
    <property type="match status" value="1"/>
</dbReference>
<dbReference type="GO" id="GO:0046417">
    <property type="term" value="P:chorismate metabolic process"/>
    <property type="evidence" value="ECO:0007669"/>
    <property type="project" value="InterPro"/>
</dbReference>
<evidence type="ECO:0000256" key="1">
    <source>
        <dbReference type="ARBA" id="ARBA00012404"/>
    </source>
</evidence>
<dbReference type="OrthoDB" id="5526457at2"/>
<dbReference type="InterPro" id="IPR036263">
    <property type="entry name" value="Chorismate_II_sf"/>
</dbReference>
<organism evidence="3 4">
    <name type="scientific">Polyangium fumosum</name>
    <dbReference type="NCBI Taxonomy" id="889272"/>
    <lineage>
        <taxon>Bacteria</taxon>
        <taxon>Pseudomonadati</taxon>
        <taxon>Myxococcota</taxon>
        <taxon>Polyangia</taxon>
        <taxon>Polyangiales</taxon>
        <taxon>Polyangiaceae</taxon>
        <taxon>Polyangium</taxon>
    </lineage>
</organism>
<evidence type="ECO:0000313" key="3">
    <source>
        <dbReference type="EMBL" id="TKD10201.1"/>
    </source>
</evidence>
<dbReference type="GO" id="GO:0004106">
    <property type="term" value="F:chorismate mutase activity"/>
    <property type="evidence" value="ECO:0007669"/>
    <property type="project" value="UniProtKB-EC"/>
</dbReference>
<dbReference type="PROSITE" id="PS51168">
    <property type="entry name" value="CHORISMATE_MUT_2"/>
    <property type="match status" value="1"/>
</dbReference>
<dbReference type="RefSeq" id="WP_136928601.1">
    <property type="nucleotide sequence ID" value="NZ_SSMQ01000007.1"/>
</dbReference>
<sequence>MLPADVHETRRALDELDHALLELVARRRALVGALFVKKRALGLPLVDPSREVELLAERRAYAACHGIPADLAEVIFRAILEDSHTRT</sequence>
<accession>A0A4U1JHM0</accession>
<comment type="caution">
    <text evidence="3">The sequence shown here is derived from an EMBL/GenBank/DDBJ whole genome shotgun (WGS) entry which is preliminary data.</text>
</comment>
<feature type="domain" description="Chorismate mutase" evidence="2">
    <location>
        <begin position="1"/>
        <end position="87"/>
    </location>
</feature>
<dbReference type="Gene3D" id="1.20.59.10">
    <property type="entry name" value="Chorismate mutase"/>
    <property type="match status" value="1"/>
</dbReference>
<dbReference type="SMART" id="SM00830">
    <property type="entry name" value="CM_2"/>
    <property type="match status" value="1"/>
</dbReference>
<dbReference type="Pfam" id="PF01817">
    <property type="entry name" value="CM_2"/>
    <property type="match status" value="1"/>
</dbReference>
<name>A0A4U1JHM0_9BACT</name>
<reference evidence="3 4" key="1">
    <citation type="submission" date="2019-04" db="EMBL/GenBank/DDBJ databases">
        <authorList>
            <person name="Li Y."/>
            <person name="Wang J."/>
        </authorList>
    </citation>
    <scope>NUCLEOTIDE SEQUENCE [LARGE SCALE GENOMIC DNA]</scope>
    <source>
        <strain evidence="3 4">DSM 14668</strain>
    </source>
</reference>
<dbReference type="EC" id="5.4.99.5" evidence="1"/>
<protein>
    <recommendedName>
        <fullName evidence="1">chorismate mutase</fullName>
        <ecNumber evidence="1">5.4.99.5</ecNumber>
    </recommendedName>
</protein>